<dbReference type="InterPro" id="IPR017896">
    <property type="entry name" value="4Fe4S_Fe-S-bd"/>
</dbReference>
<dbReference type="RefSeq" id="WP_106580827.1">
    <property type="nucleotide sequence ID" value="NZ_PYGA01000001.1"/>
</dbReference>
<comment type="cofactor">
    <cofactor evidence="9">
        <name>[2Fe-2S] cluster</name>
        <dbReference type="ChEBI" id="CHEBI:190135"/>
    </cofactor>
    <text evidence="9">Binds 1 [2Fe-2S] cluster.</text>
</comment>
<dbReference type="GO" id="GO:0051539">
    <property type="term" value="F:4 iron, 4 sulfur cluster binding"/>
    <property type="evidence" value="ECO:0007669"/>
    <property type="project" value="UniProtKB-KW"/>
</dbReference>
<feature type="domain" description="4Fe-4S ferredoxin-type" evidence="12">
    <location>
        <begin position="145"/>
        <end position="165"/>
    </location>
</feature>
<organism evidence="13 14">
    <name type="scientific">Murinocardiopsis flavida</name>
    <dbReference type="NCBI Taxonomy" id="645275"/>
    <lineage>
        <taxon>Bacteria</taxon>
        <taxon>Bacillati</taxon>
        <taxon>Actinomycetota</taxon>
        <taxon>Actinomycetes</taxon>
        <taxon>Streptosporangiales</taxon>
        <taxon>Nocardiopsidaceae</taxon>
        <taxon>Murinocardiopsis</taxon>
    </lineage>
</organism>
<dbReference type="OrthoDB" id="9804391at2"/>
<dbReference type="GO" id="GO:0051538">
    <property type="term" value="F:3 iron, 4 sulfur cluster binding"/>
    <property type="evidence" value="ECO:0007669"/>
    <property type="project" value="UniProtKB-KW"/>
</dbReference>
<comment type="pathway">
    <text evidence="1">Carbohydrate metabolism; tricarboxylic acid cycle.</text>
</comment>
<dbReference type="Gene3D" id="1.10.1060.10">
    <property type="entry name" value="Alpha-helical ferredoxin"/>
    <property type="match status" value="1"/>
</dbReference>
<keyword evidence="8 9" id="KW-0411">Iron-sulfur</keyword>
<evidence type="ECO:0000256" key="2">
    <source>
        <dbReference type="ARBA" id="ARBA00009433"/>
    </source>
</evidence>
<dbReference type="InterPro" id="IPR006058">
    <property type="entry name" value="2Fe2S_fd_BS"/>
</dbReference>
<dbReference type="Proteomes" id="UP000240542">
    <property type="component" value="Unassembled WGS sequence"/>
</dbReference>
<comment type="similarity">
    <text evidence="2 9">Belongs to the succinate dehydrogenase/fumarate reductase iron-sulfur protein family.</text>
</comment>
<dbReference type="Pfam" id="PF13183">
    <property type="entry name" value="Fer4_8"/>
    <property type="match status" value="1"/>
</dbReference>
<evidence type="ECO:0000259" key="12">
    <source>
        <dbReference type="PROSITE" id="PS51379"/>
    </source>
</evidence>
<dbReference type="GO" id="GO:0009055">
    <property type="term" value="F:electron transfer activity"/>
    <property type="evidence" value="ECO:0007669"/>
    <property type="project" value="InterPro"/>
</dbReference>
<evidence type="ECO:0000313" key="13">
    <source>
        <dbReference type="EMBL" id="PSL00624.1"/>
    </source>
</evidence>
<dbReference type="PROSITE" id="PS51085">
    <property type="entry name" value="2FE2S_FER_2"/>
    <property type="match status" value="1"/>
</dbReference>
<dbReference type="GO" id="GO:0006099">
    <property type="term" value="P:tricarboxylic acid cycle"/>
    <property type="evidence" value="ECO:0007669"/>
    <property type="project" value="InterPro"/>
</dbReference>
<proteinExistence type="inferred from homology"/>
<dbReference type="PANTHER" id="PTHR11921">
    <property type="entry name" value="SUCCINATE DEHYDROGENASE IRON-SULFUR PROTEIN"/>
    <property type="match status" value="1"/>
</dbReference>
<dbReference type="InterPro" id="IPR012675">
    <property type="entry name" value="Beta-grasp_dom_sf"/>
</dbReference>
<dbReference type="SUPFAM" id="SSF46548">
    <property type="entry name" value="alpha-helical ferredoxin"/>
    <property type="match status" value="1"/>
</dbReference>
<dbReference type="GO" id="GO:0022904">
    <property type="term" value="P:respiratory electron transport chain"/>
    <property type="evidence" value="ECO:0007669"/>
    <property type="project" value="TreeGrafter"/>
</dbReference>
<evidence type="ECO:0000256" key="6">
    <source>
        <dbReference type="ARBA" id="ARBA00023002"/>
    </source>
</evidence>
<protein>
    <recommendedName>
        <fullName evidence="9">Fumarate reductase iron-sulfur subunit</fullName>
        <ecNumber evidence="9">1.3.5.1</ecNumber>
    </recommendedName>
</protein>
<comment type="catalytic activity">
    <reaction evidence="9">
        <text>a menaquinone + succinate = a menaquinol + fumarate</text>
        <dbReference type="Rhea" id="RHEA:27834"/>
        <dbReference type="Rhea" id="RHEA-COMP:9537"/>
        <dbReference type="Rhea" id="RHEA-COMP:9539"/>
        <dbReference type="ChEBI" id="CHEBI:16374"/>
        <dbReference type="ChEBI" id="CHEBI:18151"/>
        <dbReference type="ChEBI" id="CHEBI:29806"/>
        <dbReference type="ChEBI" id="CHEBI:30031"/>
        <dbReference type="EC" id="1.3.5.1"/>
    </reaction>
</comment>
<keyword evidence="14" id="KW-1185">Reference proteome</keyword>
<evidence type="ECO:0000313" key="14">
    <source>
        <dbReference type="Proteomes" id="UP000240542"/>
    </source>
</evidence>
<evidence type="ECO:0000256" key="8">
    <source>
        <dbReference type="ARBA" id="ARBA00023014"/>
    </source>
</evidence>
<evidence type="ECO:0000256" key="5">
    <source>
        <dbReference type="ARBA" id="ARBA00022723"/>
    </source>
</evidence>
<dbReference type="InterPro" id="IPR050573">
    <property type="entry name" value="SDH/FRD_Iron-Sulfur"/>
</dbReference>
<dbReference type="PROSITE" id="PS00197">
    <property type="entry name" value="2FE2S_FER_1"/>
    <property type="match status" value="1"/>
</dbReference>
<dbReference type="Pfam" id="PF13085">
    <property type="entry name" value="Fer2_3"/>
    <property type="match status" value="1"/>
</dbReference>
<evidence type="ECO:0000256" key="7">
    <source>
        <dbReference type="ARBA" id="ARBA00023004"/>
    </source>
</evidence>
<comment type="cofactor">
    <cofactor evidence="9">
        <name>[4Fe-4S] cluster</name>
        <dbReference type="ChEBI" id="CHEBI:49883"/>
    </cofactor>
    <text evidence="9">Binds 1 [4Fe-4S] cluster.</text>
</comment>
<dbReference type="EC" id="1.3.5.1" evidence="9"/>
<dbReference type="InterPro" id="IPR036010">
    <property type="entry name" value="2Fe-2S_ferredoxin-like_sf"/>
</dbReference>
<evidence type="ECO:0000256" key="9">
    <source>
        <dbReference type="RuleBase" id="RU361237"/>
    </source>
</evidence>
<dbReference type="PROSITE" id="PS51379">
    <property type="entry name" value="4FE4S_FER_2"/>
    <property type="match status" value="1"/>
</dbReference>
<evidence type="ECO:0000256" key="1">
    <source>
        <dbReference type="ARBA" id="ARBA00005163"/>
    </source>
</evidence>
<dbReference type="GO" id="GO:0046872">
    <property type="term" value="F:metal ion binding"/>
    <property type="evidence" value="ECO:0007669"/>
    <property type="project" value="UniProtKB-KW"/>
</dbReference>
<accession>A0A2P8DTT6</accession>
<evidence type="ECO:0000256" key="10">
    <source>
        <dbReference type="SAM" id="MobiDB-lite"/>
    </source>
</evidence>
<feature type="domain" description="2Fe-2S ferredoxin-type" evidence="11">
    <location>
        <begin position="18"/>
        <end position="101"/>
    </location>
</feature>
<feature type="region of interest" description="Disordered" evidence="10">
    <location>
        <begin position="1"/>
        <end position="24"/>
    </location>
</feature>
<evidence type="ECO:0000259" key="11">
    <source>
        <dbReference type="PROSITE" id="PS51085"/>
    </source>
</evidence>
<dbReference type="InterPro" id="IPR001041">
    <property type="entry name" value="2Fe-2S_ferredoxin-type"/>
</dbReference>
<dbReference type="GO" id="GO:0008177">
    <property type="term" value="F:succinate dehydrogenase (quinone) activity"/>
    <property type="evidence" value="ECO:0007669"/>
    <property type="project" value="UniProtKB-EC"/>
</dbReference>
<evidence type="ECO:0000256" key="3">
    <source>
        <dbReference type="ARBA" id="ARBA00022485"/>
    </source>
</evidence>
<dbReference type="SUPFAM" id="SSF54292">
    <property type="entry name" value="2Fe-2S ferredoxin-like"/>
    <property type="match status" value="1"/>
</dbReference>
<evidence type="ECO:0000256" key="4">
    <source>
        <dbReference type="ARBA" id="ARBA00022714"/>
    </source>
</evidence>
<comment type="caution">
    <text evidence="13">The sequence shown here is derived from an EMBL/GenBank/DDBJ whole genome shotgun (WGS) entry which is preliminary data.</text>
</comment>
<dbReference type="CDD" id="cd00207">
    <property type="entry name" value="fer2"/>
    <property type="match status" value="1"/>
</dbReference>
<gene>
    <name evidence="13" type="ORF">CLV63_10198</name>
</gene>
<dbReference type="NCBIfam" id="TIGR00384">
    <property type="entry name" value="dhsB"/>
    <property type="match status" value="1"/>
</dbReference>
<dbReference type="Gene3D" id="3.10.20.30">
    <property type="match status" value="1"/>
</dbReference>
<dbReference type="InterPro" id="IPR004489">
    <property type="entry name" value="Succ_DH/fum_Rdtase_Fe-S"/>
</dbReference>
<reference evidence="13 14" key="1">
    <citation type="submission" date="2018-03" db="EMBL/GenBank/DDBJ databases">
        <title>Genomic Encyclopedia of Archaeal and Bacterial Type Strains, Phase II (KMG-II): from individual species to whole genera.</title>
        <authorList>
            <person name="Goeker M."/>
        </authorList>
    </citation>
    <scope>NUCLEOTIDE SEQUENCE [LARGE SCALE GENOMIC DNA]</scope>
    <source>
        <strain evidence="13 14">DSM 45312</strain>
    </source>
</reference>
<dbReference type="GO" id="GO:0051537">
    <property type="term" value="F:2 iron, 2 sulfur cluster binding"/>
    <property type="evidence" value="ECO:0007669"/>
    <property type="project" value="UniProtKB-KW"/>
</dbReference>
<keyword evidence="7 9" id="KW-0408">Iron</keyword>
<sequence length="238" mass="25509">MGRLRRTAAAGRPPDDGLTVTIQRGDPGARTGFRVATFTPMTVLDVLLAVQREHDPSIGFRFSCRVGMCGTCGVRVNGRSVLACQTPVPENGEPVAIAPMAGFPVVRDLIVDTTPFWDEWRRVTPYVVPAEDAAEPARIAPDSPERRAIDPSLDCVQCGVCFSSCGIAGGSRTFLGPAALNRALVLVNDSRDTATQERLDLVSGPDGVDRCHYIYGCSSACPKGLDPAASIRRLRRGR</sequence>
<dbReference type="AlphaFoldDB" id="A0A2P8DTT6"/>
<dbReference type="InterPro" id="IPR009051">
    <property type="entry name" value="Helical_ferredxn"/>
</dbReference>
<name>A0A2P8DTT6_9ACTN</name>
<keyword evidence="9" id="KW-0003">3Fe-4S</keyword>
<dbReference type="EMBL" id="PYGA01000001">
    <property type="protein sequence ID" value="PSL00624.1"/>
    <property type="molecule type" value="Genomic_DNA"/>
</dbReference>
<dbReference type="InterPro" id="IPR025192">
    <property type="entry name" value="Succ_DH/fum_Rdtase_N"/>
</dbReference>
<keyword evidence="3 9" id="KW-0004">4Fe-4S</keyword>
<keyword evidence="5 9" id="KW-0479">Metal-binding</keyword>
<comment type="cofactor">
    <cofactor evidence="9">
        <name>[3Fe-4S] cluster</name>
        <dbReference type="ChEBI" id="CHEBI:21137"/>
    </cofactor>
    <text evidence="9">Binds 1 [3Fe-4S] cluster.</text>
</comment>
<dbReference type="PANTHER" id="PTHR11921:SF29">
    <property type="entry name" value="SUCCINATE DEHYDROGENASE [UBIQUINONE] IRON-SULFUR SUBUNIT, MITOCHONDRIAL"/>
    <property type="match status" value="1"/>
</dbReference>
<keyword evidence="6" id="KW-0560">Oxidoreductase</keyword>
<keyword evidence="4 9" id="KW-0001">2Fe-2S</keyword>